<proteinExistence type="predicted"/>
<evidence type="ECO:0000313" key="2">
    <source>
        <dbReference type="Proteomes" id="UP001067121"/>
    </source>
</evidence>
<dbReference type="AlphaFoldDB" id="A0AAP3CJM7"/>
<accession>A0AAP3CJM7</accession>
<dbReference type="EMBL" id="JALAOH010000038">
    <property type="protein sequence ID" value="MCY8317592.1"/>
    <property type="molecule type" value="Genomic_DNA"/>
</dbReference>
<sequence length="46" mass="5262">MAERQAKVFQLGRVYTNLLSKPHRIMLVLGEAAVYQSLIMEVRITS</sequence>
<dbReference type="RefSeq" id="WP_268526344.1">
    <property type="nucleotide sequence ID" value="NZ_JALAOG010000007.1"/>
</dbReference>
<reference evidence="1" key="1">
    <citation type="submission" date="2022-02" db="EMBL/GenBank/DDBJ databases">
        <title>Crop Bioprotection Bacillus Genome Sequencing.</title>
        <authorList>
            <person name="Dunlap C."/>
        </authorList>
    </citation>
    <scope>NUCLEOTIDE SEQUENCE</scope>
    <source>
        <strain evidence="1">98-1</strain>
    </source>
</reference>
<gene>
    <name evidence="1" type="ORF">MOC71_12835</name>
</gene>
<comment type="caution">
    <text evidence="1">The sequence shown here is derived from an EMBL/GenBank/DDBJ whole genome shotgun (WGS) entry which is preliminary data.</text>
</comment>
<dbReference type="Proteomes" id="UP001067121">
    <property type="component" value="Unassembled WGS sequence"/>
</dbReference>
<name>A0AAP3CJM7_BACVA</name>
<organism evidence="1 2">
    <name type="scientific">Bacillus vallismortis</name>
    <dbReference type="NCBI Taxonomy" id="72361"/>
    <lineage>
        <taxon>Bacteria</taxon>
        <taxon>Bacillati</taxon>
        <taxon>Bacillota</taxon>
        <taxon>Bacilli</taxon>
        <taxon>Bacillales</taxon>
        <taxon>Bacillaceae</taxon>
        <taxon>Bacillus</taxon>
    </lineage>
</organism>
<evidence type="ECO:0000313" key="1">
    <source>
        <dbReference type="EMBL" id="MCY8317592.1"/>
    </source>
</evidence>
<protein>
    <submittedName>
        <fullName evidence="1">Uncharacterized protein</fullName>
    </submittedName>
</protein>